<gene>
    <name evidence="2" type="ORF">DHEL01_v211466</name>
</gene>
<dbReference type="Proteomes" id="UP000094444">
    <property type="component" value="Unassembled WGS sequence"/>
</dbReference>
<evidence type="ECO:0000256" key="1">
    <source>
        <dbReference type="SAM" id="SignalP"/>
    </source>
</evidence>
<keyword evidence="1" id="KW-0732">Signal</keyword>
<keyword evidence="3" id="KW-1185">Reference proteome</keyword>
<name>A0A2P5HIR5_DIAHE</name>
<evidence type="ECO:0000313" key="3">
    <source>
        <dbReference type="Proteomes" id="UP000094444"/>
    </source>
</evidence>
<comment type="caution">
    <text evidence="2">The sequence shown here is derived from an EMBL/GenBank/DDBJ whole genome shotgun (WGS) entry which is preliminary data.</text>
</comment>
<accession>A0A2P5HIR5</accession>
<dbReference type="InParanoid" id="A0A2P5HIR5"/>
<sequence>MVQLLKHGASIFLALAAFALASPVVDQPARASPAVNRAEVRAASDEGPCSLLSARQDSEVVCNAKVASDAVACFDACRDDSCIFGW</sequence>
<reference evidence="2" key="1">
    <citation type="submission" date="2017-09" db="EMBL/GenBank/DDBJ databases">
        <title>Polyketide synthases of a Diaporthe helianthi virulent isolate.</title>
        <authorList>
            <person name="Baroncelli R."/>
        </authorList>
    </citation>
    <scope>NUCLEOTIDE SEQUENCE [LARGE SCALE GENOMIC DNA]</scope>
    <source>
        <strain evidence="2">7/96</strain>
    </source>
</reference>
<proteinExistence type="predicted"/>
<dbReference type="EMBL" id="MAVT02001780">
    <property type="protein sequence ID" value="POS70139.1"/>
    <property type="molecule type" value="Genomic_DNA"/>
</dbReference>
<feature type="signal peptide" evidence="1">
    <location>
        <begin position="1"/>
        <end position="21"/>
    </location>
</feature>
<dbReference type="AlphaFoldDB" id="A0A2P5HIR5"/>
<feature type="chain" id="PRO_5015176361" evidence="1">
    <location>
        <begin position="22"/>
        <end position="86"/>
    </location>
</feature>
<organism evidence="2 3">
    <name type="scientific">Diaporthe helianthi</name>
    <dbReference type="NCBI Taxonomy" id="158607"/>
    <lineage>
        <taxon>Eukaryota</taxon>
        <taxon>Fungi</taxon>
        <taxon>Dikarya</taxon>
        <taxon>Ascomycota</taxon>
        <taxon>Pezizomycotina</taxon>
        <taxon>Sordariomycetes</taxon>
        <taxon>Sordariomycetidae</taxon>
        <taxon>Diaporthales</taxon>
        <taxon>Diaporthaceae</taxon>
        <taxon>Diaporthe</taxon>
    </lineage>
</organism>
<evidence type="ECO:0000313" key="2">
    <source>
        <dbReference type="EMBL" id="POS70139.1"/>
    </source>
</evidence>
<protein>
    <submittedName>
        <fullName evidence="2">Uncharacterized protein</fullName>
    </submittedName>
</protein>